<dbReference type="Gene3D" id="2.50.20.10">
    <property type="entry name" value="Lipoprotein localisation LolA/LolB/LppX"/>
    <property type="match status" value="1"/>
</dbReference>
<organism evidence="4 5">
    <name type="scientific">Pseudochelatococcus lubricantis</name>
    <dbReference type="NCBI Taxonomy" id="1538102"/>
    <lineage>
        <taxon>Bacteria</taxon>
        <taxon>Pseudomonadati</taxon>
        <taxon>Pseudomonadota</taxon>
        <taxon>Alphaproteobacteria</taxon>
        <taxon>Hyphomicrobiales</taxon>
        <taxon>Chelatococcaceae</taxon>
        <taxon>Pseudochelatococcus</taxon>
    </lineage>
</organism>
<keyword evidence="5" id="KW-1185">Reference proteome</keyword>
<reference evidence="4 5" key="1">
    <citation type="submission" date="2020-03" db="EMBL/GenBank/DDBJ databases">
        <title>Genomic Encyclopedia of Type Strains, Phase IV (KMG-IV): sequencing the most valuable type-strain genomes for metagenomic binning, comparative biology and taxonomic classification.</title>
        <authorList>
            <person name="Goeker M."/>
        </authorList>
    </citation>
    <scope>NUCLEOTIDE SEQUENCE [LARGE SCALE GENOMIC DNA]</scope>
    <source>
        <strain evidence="4 5">DSM 103870</strain>
    </source>
</reference>
<feature type="compositionally biased region" description="Pro residues" evidence="2">
    <location>
        <begin position="54"/>
        <end position="63"/>
    </location>
</feature>
<feature type="chain" id="PRO_5047543980" evidence="3">
    <location>
        <begin position="30"/>
        <end position="315"/>
    </location>
</feature>
<dbReference type="EMBL" id="JAASQI010000005">
    <property type="protein sequence ID" value="NIJ58554.1"/>
    <property type="molecule type" value="Genomic_DNA"/>
</dbReference>
<comment type="caution">
    <text evidence="4">The sequence shown here is derived from an EMBL/GenBank/DDBJ whole genome shotgun (WGS) entry which is preliminary data.</text>
</comment>
<dbReference type="PANTHER" id="PTHR35869">
    <property type="entry name" value="OUTER-MEMBRANE LIPOPROTEIN CARRIER PROTEIN"/>
    <property type="match status" value="1"/>
</dbReference>
<dbReference type="RefSeq" id="WP_166953019.1">
    <property type="nucleotide sequence ID" value="NZ_JAASQI010000005.1"/>
</dbReference>
<dbReference type="Proteomes" id="UP001429580">
    <property type="component" value="Unassembled WGS sequence"/>
</dbReference>
<proteinExistence type="predicted"/>
<evidence type="ECO:0000256" key="3">
    <source>
        <dbReference type="SAM" id="SignalP"/>
    </source>
</evidence>
<evidence type="ECO:0000313" key="4">
    <source>
        <dbReference type="EMBL" id="NIJ58554.1"/>
    </source>
</evidence>
<dbReference type="InterPro" id="IPR004564">
    <property type="entry name" value="OM_lipoprot_carrier_LolA-like"/>
</dbReference>
<evidence type="ECO:0000256" key="1">
    <source>
        <dbReference type="ARBA" id="ARBA00022729"/>
    </source>
</evidence>
<dbReference type="PANTHER" id="PTHR35869:SF1">
    <property type="entry name" value="OUTER-MEMBRANE LIPOPROTEIN CARRIER PROTEIN"/>
    <property type="match status" value="1"/>
</dbReference>
<accession>A0ABX0V380</accession>
<feature type="signal peptide" evidence="3">
    <location>
        <begin position="1"/>
        <end position="29"/>
    </location>
</feature>
<feature type="compositionally biased region" description="Low complexity" evidence="2">
    <location>
        <begin position="64"/>
        <end position="87"/>
    </location>
</feature>
<evidence type="ECO:0000256" key="2">
    <source>
        <dbReference type="SAM" id="MobiDB-lite"/>
    </source>
</evidence>
<protein>
    <submittedName>
        <fullName evidence="4">Outer membrane lipoprotein-sorting protein</fullName>
    </submittedName>
</protein>
<name>A0ABX0V380_9HYPH</name>
<evidence type="ECO:0000313" key="5">
    <source>
        <dbReference type="Proteomes" id="UP001429580"/>
    </source>
</evidence>
<sequence length="315" mass="32739">MTRRFRWYRPAIMGAAFLAATALPVAGYAQDPLSRFLDGMFKKEEQAPAAAPQAPAPEQPPARPASGSAPPGPPARRASPAAAVPLAPAAPAPAASPAPAVQSAMPLPPRRPSGLGGAAALAPATPVPAEAPALAAPPAAVAQRPAAAAMPRTPAEAVARVNAYLNGISTLTGRFLQTGADGRQVGGTLYVQRPGRLRFAYDPPSTLEIVADGRSVAVRDSKLRTNDVYSIGQTPLKFLLRDNVDLARDVKVKNVDIDPGGAIDITLEDSATLGGTSTVTLRYDARTDVLRQWQVVDPQGYETTVALSGVQVTRR</sequence>
<dbReference type="SUPFAM" id="SSF89392">
    <property type="entry name" value="Prokaryotic lipoproteins and lipoprotein localization factors"/>
    <property type="match status" value="1"/>
</dbReference>
<keyword evidence="1 3" id="KW-0732">Signal</keyword>
<dbReference type="CDD" id="cd16325">
    <property type="entry name" value="LolA"/>
    <property type="match status" value="1"/>
</dbReference>
<keyword evidence="4" id="KW-0449">Lipoprotein</keyword>
<gene>
    <name evidence="4" type="ORF">FHS82_002402</name>
</gene>
<feature type="region of interest" description="Disordered" evidence="2">
    <location>
        <begin position="44"/>
        <end position="121"/>
    </location>
</feature>
<dbReference type="Pfam" id="PF03548">
    <property type="entry name" value="LolA"/>
    <property type="match status" value="1"/>
</dbReference>
<dbReference type="InterPro" id="IPR029046">
    <property type="entry name" value="LolA/LolB/LppX"/>
</dbReference>